<reference evidence="1 2" key="1">
    <citation type="journal article" date="2010" name="BMC Genomics">
        <title>Genome analysis and comparative genomics of a Giardia intestinalis assemblage E isolate.</title>
        <authorList>
            <person name="Jerlstrom-Hultqvist J."/>
            <person name="Franzen O."/>
            <person name="Ankarklev J."/>
            <person name="Xu F."/>
            <person name="Nohynkova E."/>
            <person name="Andersson J.O."/>
            <person name="Svard S.G."/>
            <person name="Andersson B."/>
        </authorList>
    </citation>
    <scope>NUCLEOTIDE SEQUENCE [LARGE SCALE GENOMIC DNA]</scope>
    <source>
        <strain evidence="1 2">P15</strain>
    </source>
</reference>
<accession>E1EXH6</accession>
<dbReference type="AlphaFoldDB" id="E1EXH6"/>
<dbReference type="VEuPathDB" id="GiardiaDB:GLP15_1575"/>
<name>E1EXH6_GIAIA</name>
<evidence type="ECO:0000313" key="2">
    <source>
        <dbReference type="Proteomes" id="UP000008974"/>
    </source>
</evidence>
<dbReference type="EMBL" id="ACVC01000048">
    <property type="protein sequence ID" value="EFO65063.1"/>
    <property type="molecule type" value="Genomic_DNA"/>
</dbReference>
<gene>
    <name evidence="1" type="ORF">GLP15_1575</name>
</gene>
<dbReference type="OMA" id="CHLYSAC"/>
<organism evidence="1 2">
    <name type="scientific">Giardia intestinalis (strain P15)</name>
    <name type="common">Giardia lamblia</name>
    <dbReference type="NCBI Taxonomy" id="658858"/>
    <lineage>
        <taxon>Eukaryota</taxon>
        <taxon>Metamonada</taxon>
        <taxon>Diplomonadida</taxon>
        <taxon>Hexamitidae</taxon>
        <taxon>Giardiinae</taxon>
        <taxon>Giardia</taxon>
    </lineage>
</organism>
<dbReference type="OrthoDB" id="10302395at2759"/>
<dbReference type="Proteomes" id="UP000008974">
    <property type="component" value="Unassembled WGS sequence"/>
</dbReference>
<evidence type="ECO:0000313" key="1">
    <source>
        <dbReference type="EMBL" id="EFO65063.1"/>
    </source>
</evidence>
<protein>
    <submittedName>
        <fullName evidence="1">Uncharacterized protein</fullName>
    </submittedName>
</protein>
<sequence>MPSISFSAAQAIVAQLLSPTTEPISSVDPETIITSLVGIFVIENYFGYLPSPPDYSGLEDDTPFVHSKNLLEYSKKSLVELPTNRVEHWQRIITVLESVCQPYSILRNTFHKYFGAVHQALLLIQDIDMPLLVLRGELEEELYKDYLRALHTIQEYPLSSHLNLDRLTTQLKLLLEKVHSVESAEGTTLSISLLACLVDLLIVSHTIEDIDCAENNHKALVTIEAHLLTLSPRNDLERAIQLVFSTHLLGFPYFMVRFCRLQLYLFTSDYASVYRELSLLGCHSNALEFLILANQVEMARSLLLIRLSTTLQTQYNTTESLFVEFPDTIIKQTAYPLIMSTSVREPFLHYLLLLGELADSRLAMRFVLSKTTKHKFRAASDLGLWYLNRYQEAHELKALHLSLRYHLKALRHNTTSIAVKDRCGTLYLLLARRTYSETKRNRCLEKAYELCKSLCESTSEQYKFYYTLGLITLEQGHISEALCHLYSACRAAISCDQVDKTPFTTYLSAIHRLSGSYCQRFNIEELSLVIQFLWAFQERQSASVDARSLIVVGALVLRAMRLFPRIKQSAVFVASFCRWEKISQKMGSSILQMHIAAIKEELDLIN</sequence>
<proteinExistence type="predicted"/>
<comment type="caution">
    <text evidence="1">The sequence shown here is derived from an EMBL/GenBank/DDBJ whole genome shotgun (WGS) entry which is preliminary data.</text>
</comment>